<dbReference type="Proteomes" id="UP000821853">
    <property type="component" value="Chromosome 4"/>
</dbReference>
<evidence type="ECO:0000256" key="1">
    <source>
        <dbReference type="SAM" id="Coils"/>
    </source>
</evidence>
<dbReference type="EMBL" id="JABSTR010000006">
    <property type="protein sequence ID" value="KAH9372736.1"/>
    <property type="molecule type" value="Genomic_DNA"/>
</dbReference>
<proteinExistence type="predicted"/>
<keyword evidence="1" id="KW-0175">Coiled coil</keyword>
<protein>
    <submittedName>
        <fullName evidence="2">Uncharacterized protein</fullName>
    </submittedName>
</protein>
<reference evidence="2 3" key="1">
    <citation type="journal article" date="2020" name="Cell">
        <title>Large-Scale Comparative Analyses of Tick Genomes Elucidate Their Genetic Diversity and Vector Capacities.</title>
        <authorList>
            <consortium name="Tick Genome and Microbiome Consortium (TIGMIC)"/>
            <person name="Jia N."/>
            <person name="Wang J."/>
            <person name="Shi W."/>
            <person name="Du L."/>
            <person name="Sun Y."/>
            <person name="Zhan W."/>
            <person name="Jiang J.F."/>
            <person name="Wang Q."/>
            <person name="Zhang B."/>
            <person name="Ji P."/>
            <person name="Bell-Sakyi L."/>
            <person name="Cui X.M."/>
            <person name="Yuan T.T."/>
            <person name="Jiang B.G."/>
            <person name="Yang W.F."/>
            <person name="Lam T.T."/>
            <person name="Chang Q.C."/>
            <person name="Ding S.J."/>
            <person name="Wang X.J."/>
            <person name="Zhu J.G."/>
            <person name="Ruan X.D."/>
            <person name="Zhao L."/>
            <person name="Wei J.T."/>
            <person name="Ye R.Z."/>
            <person name="Que T.C."/>
            <person name="Du C.H."/>
            <person name="Zhou Y.H."/>
            <person name="Cheng J.X."/>
            <person name="Dai P.F."/>
            <person name="Guo W.B."/>
            <person name="Han X.H."/>
            <person name="Huang E.J."/>
            <person name="Li L.F."/>
            <person name="Wei W."/>
            <person name="Gao Y.C."/>
            <person name="Liu J.Z."/>
            <person name="Shao H.Z."/>
            <person name="Wang X."/>
            <person name="Wang C.C."/>
            <person name="Yang T.C."/>
            <person name="Huo Q.B."/>
            <person name="Li W."/>
            <person name="Chen H.Y."/>
            <person name="Chen S.E."/>
            <person name="Zhou L.G."/>
            <person name="Ni X.B."/>
            <person name="Tian J.H."/>
            <person name="Sheng Y."/>
            <person name="Liu T."/>
            <person name="Pan Y.S."/>
            <person name="Xia L.Y."/>
            <person name="Li J."/>
            <person name="Zhao F."/>
            <person name="Cao W.C."/>
        </authorList>
    </citation>
    <scope>NUCLEOTIDE SEQUENCE [LARGE SCALE GENOMIC DNA]</scope>
    <source>
        <strain evidence="2">HaeL-2018</strain>
    </source>
</reference>
<gene>
    <name evidence="2" type="ORF">HPB48_008968</name>
</gene>
<dbReference type="AlphaFoldDB" id="A0A9J6GE85"/>
<evidence type="ECO:0000313" key="3">
    <source>
        <dbReference type="Proteomes" id="UP000821853"/>
    </source>
</evidence>
<organism evidence="2 3">
    <name type="scientific">Haemaphysalis longicornis</name>
    <name type="common">Bush tick</name>
    <dbReference type="NCBI Taxonomy" id="44386"/>
    <lineage>
        <taxon>Eukaryota</taxon>
        <taxon>Metazoa</taxon>
        <taxon>Ecdysozoa</taxon>
        <taxon>Arthropoda</taxon>
        <taxon>Chelicerata</taxon>
        <taxon>Arachnida</taxon>
        <taxon>Acari</taxon>
        <taxon>Parasitiformes</taxon>
        <taxon>Ixodida</taxon>
        <taxon>Ixodoidea</taxon>
        <taxon>Ixodidae</taxon>
        <taxon>Haemaphysalinae</taxon>
        <taxon>Haemaphysalis</taxon>
    </lineage>
</organism>
<sequence>MEGLSTKYDELLAKIGSQETEIAKLNLKTEELLKQLTQKDAEIAFIRDSIQSAEQYSRGKNLEIHGIAESPKEDLFQVFLYLSGKLEIEAPERLSVEAVHRFTLRQDKVAPIVVRFTNQATKDLLITQKEALRAKKYS</sequence>
<comment type="caution">
    <text evidence="2">The sequence shown here is derived from an EMBL/GenBank/DDBJ whole genome shotgun (WGS) entry which is preliminary data.</text>
</comment>
<name>A0A9J6GE85_HAELO</name>
<dbReference type="OrthoDB" id="8062159at2759"/>
<dbReference type="VEuPathDB" id="VectorBase:HLOH_064372"/>
<feature type="coiled-coil region" evidence="1">
    <location>
        <begin position="8"/>
        <end position="42"/>
    </location>
</feature>
<evidence type="ECO:0000313" key="2">
    <source>
        <dbReference type="EMBL" id="KAH9372736.1"/>
    </source>
</evidence>
<keyword evidence="3" id="KW-1185">Reference proteome</keyword>
<accession>A0A9J6GE85</accession>